<evidence type="ECO:0000313" key="3">
    <source>
        <dbReference type="Proteomes" id="UP000800041"/>
    </source>
</evidence>
<keyword evidence="3" id="KW-1185">Reference proteome</keyword>
<dbReference type="Proteomes" id="UP000800041">
    <property type="component" value="Unassembled WGS sequence"/>
</dbReference>
<dbReference type="AlphaFoldDB" id="A0A6G1GVE7"/>
<evidence type="ECO:0000256" key="1">
    <source>
        <dbReference type="SAM" id="MobiDB-lite"/>
    </source>
</evidence>
<dbReference type="EMBL" id="ML977165">
    <property type="protein sequence ID" value="KAF1984933.1"/>
    <property type="molecule type" value="Genomic_DNA"/>
</dbReference>
<organism evidence="2 3">
    <name type="scientific">Aulographum hederae CBS 113979</name>
    <dbReference type="NCBI Taxonomy" id="1176131"/>
    <lineage>
        <taxon>Eukaryota</taxon>
        <taxon>Fungi</taxon>
        <taxon>Dikarya</taxon>
        <taxon>Ascomycota</taxon>
        <taxon>Pezizomycotina</taxon>
        <taxon>Dothideomycetes</taxon>
        <taxon>Pleosporomycetidae</taxon>
        <taxon>Aulographales</taxon>
        <taxon>Aulographaceae</taxon>
    </lineage>
</organism>
<gene>
    <name evidence="2" type="ORF">K402DRAFT_395306</name>
</gene>
<feature type="region of interest" description="Disordered" evidence="1">
    <location>
        <begin position="1"/>
        <end position="91"/>
    </location>
</feature>
<name>A0A6G1GVE7_9PEZI</name>
<reference evidence="2" key="1">
    <citation type="journal article" date="2020" name="Stud. Mycol.">
        <title>101 Dothideomycetes genomes: a test case for predicting lifestyles and emergence of pathogens.</title>
        <authorList>
            <person name="Haridas S."/>
            <person name="Albert R."/>
            <person name="Binder M."/>
            <person name="Bloem J."/>
            <person name="Labutti K."/>
            <person name="Salamov A."/>
            <person name="Andreopoulos B."/>
            <person name="Baker S."/>
            <person name="Barry K."/>
            <person name="Bills G."/>
            <person name="Bluhm B."/>
            <person name="Cannon C."/>
            <person name="Castanera R."/>
            <person name="Culley D."/>
            <person name="Daum C."/>
            <person name="Ezra D."/>
            <person name="Gonzalez J."/>
            <person name="Henrissat B."/>
            <person name="Kuo A."/>
            <person name="Liang C."/>
            <person name="Lipzen A."/>
            <person name="Lutzoni F."/>
            <person name="Magnuson J."/>
            <person name="Mondo S."/>
            <person name="Nolan M."/>
            <person name="Ohm R."/>
            <person name="Pangilinan J."/>
            <person name="Park H.-J."/>
            <person name="Ramirez L."/>
            <person name="Alfaro M."/>
            <person name="Sun H."/>
            <person name="Tritt A."/>
            <person name="Yoshinaga Y."/>
            <person name="Zwiers L.-H."/>
            <person name="Turgeon B."/>
            <person name="Goodwin S."/>
            <person name="Spatafora J."/>
            <person name="Crous P."/>
            <person name="Grigoriev I."/>
        </authorList>
    </citation>
    <scope>NUCLEOTIDE SEQUENCE</scope>
    <source>
        <strain evidence="2">CBS 113979</strain>
    </source>
</reference>
<protein>
    <submittedName>
        <fullName evidence="2">Uncharacterized protein</fullName>
    </submittedName>
</protein>
<sequence>MSKMSFRQQQQQQCSTKDQRKQVASILANIPLAHQAQETLRQADRNHKRRKMENPKERQTGRPNNAHKSKSRIQKKRQRQRPPPPHLPQNFLQSLTHLLPTDPQNNIINLKPHPLHAPTINTKNQIATPIRNLKPRHNLNPLPPRPRAQHPGSAITNIQPAGRDFFRLANPSAEDVGRGRAQG</sequence>
<feature type="compositionally biased region" description="Basic residues" evidence="1">
    <location>
        <begin position="65"/>
        <end position="80"/>
    </location>
</feature>
<evidence type="ECO:0000313" key="2">
    <source>
        <dbReference type="EMBL" id="KAF1984933.1"/>
    </source>
</evidence>
<accession>A0A6G1GVE7</accession>
<proteinExistence type="predicted"/>